<dbReference type="AlphaFoldDB" id="A0A1H4RA61"/>
<dbReference type="Proteomes" id="UP000198542">
    <property type="component" value="Unassembled WGS sequence"/>
</dbReference>
<proteinExistence type="predicted"/>
<gene>
    <name evidence="1" type="ORF">SAMN04490187_3824</name>
</gene>
<organism evidence="1 2">
    <name type="scientific">Pseudomonas jessenii</name>
    <dbReference type="NCBI Taxonomy" id="77298"/>
    <lineage>
        <taxon>Bacteria</taxon>
        <taxon>Pseudomonadati</taxon>
        <taxon>Pseudomonadota</taxon>
        <taxon>Gammaproteobacteria</taxon>
        <taxon>Pseudomonadales</taxon>
        <taxon>Pseudomonadaceae</taxon>
        <taxon>Pseudomonas</taxon>
    </lineage>
</organism>
<keyword evidence="2" id="KW-1185">Reference proteome</keyword>
<evidence type="ECO:0000313" key="2">
    <source>
        <dbReference type="Proteomes" id="UP000198542"/>
    </source>
</evidence>
<dbReference type="EMBL" id="FNTC01000002">
    <property type="protein sequence ID" value="SEC28790.1"/>
    <property type="molecule type" value="Genomic_DNA"/>
</dbReference>
<sequence>MDVNENAIFLDERVACNAIASKLAPTRISRHFNAGSPMFIFFQPCNSTCALGSCPLSR</sequence>
<protein>
    <submittedName>
        <fullName evidence="1">Uncharacterized protein</fullName>
    </submittedName>
</protein>
<accession>A0A1H4RA61</accession>
<reference evidence="2" key="1">
    <citation type="submission" date="2016-10" db="EMBL/GenBank/DDBJ databases">
        <authorList>
            <person name="Varghese N."/>
            <person name="Submissions S."/>
        </authorList>
    </citation>
    <scope>NUCLEOTIDE SEQUENCE [LARGE SCALE GENOMIC DNA]</scope>
    <source>
        <strain evidence="2">BS3660</strain>
    </source>
</reference>
<name>A0A1H4RA61_PSEJE</name>
<evidence type="ECO:0000313" key="1">
    <source>
        <dbReference type="EMBL" id="SEC28790.1"/>
    </source>
</evidence>